<dbReference type="Pfam" id="PF00990">
    <property type="entry name" value="GGDEF"/>
    <property type="match status" value="1"/>
</dbReference>
<evidence type="ECO:0000256" key="1">
    <source>
        <dbReference type="SAM" id="Phobius"/>
    </source>
</evidence>
<dbReference type="InterPro" id="IPR035965">
    <property type="entry name" value="PAS-like_dom_sf"/>
</dbReference>
<dbReference type="GO" id="GO:0052621">
    <property type="term" value="F:diguanylate cyclase activity"/>
    <property type="evidence" value="ECO:0007669"/>
    <property type="project" value="TreeGrafter"/>
</dbReference>
<dbReference type="InterPro" id="IPR029787">
    <property type="entry name" value="Nucleotide_cyclase"/>
</dbReference>
<dbReference type="PANTHER" id="PTHR45138:SF9">
    <property type="entry name" value="DIGUANYLATE CYCLASE DGCM-RELATED"/>
    <property type="match status" value="1"/>
</dbReference>
<dbReference type="Proteomes" id="UP000286268">
    <property type="component" value="Chromosome"/>
</dbReference>
<feature type="transmembrane region" description="Helical" evidence="1">
    <location>
        <begin position="102"/>
        <end position="127"/>
    </location>
</feature>
<dbReference type="InterPro" id="IPR050469">
    <property type="entry name" value="Diguanylate_Cyclase"/>
</dbReference>
<dbReference type="InterPro" id="IPR043128">
    <property type="entry name" value="Rev_trsase/Diguanyl_cyclase"/>
</dbReference>
<keyword evidence="1" id="KW-0812">Transmembrane</keyword>
<feature type="transmembrane region" description="Helical" evidence="1">
    <location>
        <begin position="147"/>
        <end position="168"/>
    </location>
</feature>
<dbReference type="KEGG" id="cmah:C1I91_11025"/>
<feature type="domain" description="GGDEF" evidence="2">
    <location>
        <begin position="383"/>
        <end position="516"/>
    </location>
</feature>
<dbReference type="OrthoDB" id="9781069at2"/>
<dbReference type="CDD" id="cd01949">
    <property type="entry name" value="GGDEF"/>
    <property type="match status" value="1"/>
</dbReference>
<keyword evidence="1" id="KW-0472">Membrane</keyword>
<accession>A0A410DSX5</accession>
<keyword evidence="4" id="KW-1185">Reference proteome</keyword>
<dbReference type="PROSITE" id="PS50887">
    <property type="entry name" value="GGDEF"/>
    <property type="match status" value="1"/>
</dbReference>
<dbReference type="PANTHER" id="PTHR45138">
    <property type="entry name" value="REGULATORY COMPONENTS OF SENSORY TRANSDUCTION SYSTEM"/>
    <property type="match status" value="1"/>
</dbReference>
<feature type="transmembrane region" description="Helical" evidence="1">
    <location>
        <begin position="6"/>
        <end position="29"/>
    </location>
</feature>
<dbReference type="Pfam" id="PF16927">
    <property type="entry name" value="HisKA_7TM"/>
    <property type="match status" value="1"/>
</dbReference>
<name>A0A410DSX5_9CLOT</name>
<dbReference type="InterPro" id="IPR000160">
    <property type="entry name" value="GGDEF_dom"/>
</dbReference>
<dbReference type="NCBIfam" id="TIGR00254">
    <property type="entry name" value="GGDEF"/>
    <property type="match status" value="1"/>
</dbReference>
<dbReference type="FunFam" id="3.30.70.270:FF:000001">
    <property type="entry name" value="Diguanylate cyclase domain protein"/>
    <property type="match status" value="1"/>
</dbReference>
<feature type="transmembrane region" description="Helical" evidence="1">
    <location>
        <begin position="67"/>
        <end position="90"/>
    </location>
</feature>
<keyword evidence="1" id="KW-1133">Transmembrane helix</keyword>
<dbReference type="SUPFAM" id="SSF55073">
    <property type="entry name" value="Nucleotide cyclase"/>
    <property type="match status" value="1"/>
</dbReference>
<dbReference type="InterPro" id="IPR031621">
    <property type="entry name" value="HisKA_7TM"/>
</dbReference>
<dbReference type="SMART" id="SM00267">
    <property type="entry name" value="GGDEF"/>
    <property type="match status" value="1"/>
</dbReference>
<sequence>MHMPFQLILLSIYFFFAALLAGLFATYAFSKGTNCLIRTFSALCLLVSICLFGYLLELNSNLLPQMIFYNLIEYTALPFYPGCWLLLSLIHTKTIRTFKISVAWLIFIIPILTFFIRFTNSIHHYFYKSMTLKELWGLNFLYLEKGPWYLVFNSCMVLYLLVSIYVYMKNYKKVTAFEKSTYKVMILASLLPFIGLVLILVNPMQLGLNYIALLLPFSLSLILVALFKYDFLRLKTLAREVLFEKSTEAMILLDNTNRIMDHNTTAESIFSELKGQVNGKTIEYVLYRHPDFIEALKSDCNQDIKSICGSSEVYFEIKILKITDDFGCTVGRLINLVNITERKNAQEALSILATTDSLTDLYNRSRFEELAKLTMERAKLYNTTFSLLMIDIDHFKIINDTYGHGAGDAVLKHLGTQMKDYFRKTDILARLGGEEFIVILPDTELEDGENLSEVFRNMISKRPVVYQDKSISFTLSIGISRFDPKLSNFDEIMKLADDALYQSKKNGRNKVTTKVAI</sequence>
<organism evidence="3 4">
    <name type="scientific">Clostridium manihotivorum</name>
    <dbReference type="NCBI Taxonomy" id="2320868"/>
    <lineage>
        <taxon>Bacteria</taxon>
        <taxon>Bacillati</taxon>
        <taxon>Bacillota</taxon>
        <taxon>Clostridia</taxon>
        <taxon>Eubacteriales</taxon>
        <taxon>Clostridiaceae</taxon>
        <taxon>Clostridium</taxon>
    </lineage>
</organism>
<feature type="transmembrane region" description="Helical" evidence="1">
    <location>
        <begin position="36"/>
        <end position="55"/>
    </location>
</feature>
<feature type="transmembrane region" description="Helical" evidence="1">
    <location>
        <begin position="180"/>
        <end position="201"/>
    </location>
</feature>
<protein>
    <recommendedName>
        <fullName evidence="2">GGDEF domain-containing protein</fullName>
    </recommendedName>
</protein>
<reference evidence="3 4" key="1">
    <citation type="submission" date="2018-01" db="EMBL/GenBank/DDBJ databases">
        <title>Genome Sequencing and Assembly of Anaerobacter polyendosporus strain CT4.</title>
        <authorList>
            <person name="Tachaapaikoon C."/>
            <person name="Sutheeworapong S."/>
            <person name="Jenjaroenpun P."/>
            <person name="Wongsurawat T."/>
            <person name="Nookeaw I."/>
            <person name="Cheawchanlertfa P."/>
            <person name="Kosugi A."/>
            <person name="Cheevadhanarak S."/>
            <person name="Ratanakhanokchai K."/>
        </authorList>
    </citation>
    <scope>NUCLEOTIDE SEQUENCE [LARGE SCALE GENOMIC DNA]</scope>
    <source>
        <strain evidence="3 4">CT4</strain>
    </source>
</reference>
<evidence type="ECO:0000259" key="2">
    <source>
        <dbReference type="PROSITE" id="PS50887"/>
    </source>
</evidence>
<dbReference type="AlphaFoldDB" id="A0A410DSX5"/>
<evidence type="ECO:0000313" key="3">
    <source>
        <dbReference type="EMBL" id="QAA32141.1"/>
    </source>
</evidence>
<proteinExistence type="predicted"/>
<dbReference type="Gene3D" id="3.30.450.20">
    <property type="entry name" value="PAS domain"/>
    <property type="match status" value="1"/>
</dbReference>
<dbReference type="Gene3D" id="3.30.70.270">
    <property type="match status" value="1"/>
</dbReference>
<evidence type="ECO:0000313" key="4">
    <source>
        <dbReference type="Proteomes" id="UP000286268"/>
    </source>
</evidence>
<gene>
    <name evidence="3" type="ORF">C1I91_11025</name>
</gene>
<dbReference type="EMBL" id="CP025746">
    <property type="protein sequence ID" value="QAA32141.1"/>
    <property type="molecule type" value="Genomic_DNA"/>
</dbReference>
<feature type="transmembrane region" description="Helical" evidence="1">
    <location>
        <begin position="207"/>
        <end position="227"/>
    </location>
</feature>
<dbReference type="SUPFAM" id="SSF55785">
    <property type="entry name" value="PYP-like sensor domain (PAS domain)"/>
    <property type="match status" value="1"/>
</dbReference>